<dbReference type="EMBL" id="CP058649">
    <property type="protein sequence ID" value="QUI24773.1"/>
    <property type="molecule type" value="Genomic_DNA"/>
</dbReference>
<dbReference type="PANTHER" id="PTHR43280">
    <property type="entry name" value="ARAC-FAMILY TRANSCRIPTIONAL REGULATOR"/>
    <property type="match status" value="1"/>
</dbReference>
<dbReference type="InterPro" id="IPR018060">
    <property type="entry name" value="HTH_AraC"/>
</dbReference>
<feature type="transmembrane region" description="Helical" evidence="4">
    <location>
        <begin position="300"/>
        <end position="320"/>
    </location>
</feature>
<dbReference type="GO" id="GO:0003700">
    <property type="term" value="F:DNA-binding transcription factor activity"/>
    <property type="evidence" value="ECO:0007669"/>
    <property type="project" value="InterPro"/>
</dbReference>
<evidence type="ECO:0000256" key="2">
    <source>
        <dbReference type="ARBA" id="ARBA00023125"/>
    </source>
</evidence>
<keyword evidence="1" id="KW-0805">Transcription regulation</keyword>
<reference evidence="6" key="1">
    <citation type="submission" date="2020-07" db="EMBL/GenBank/DDBJ databases">
        <title>Vallitalea pronyensis genome.</title>
        <authorList>
            <person name="Postec A."/>
        </authorList>
    </citation>
    <scope>NUCLEOTIDE SEQUENCE</scope>
    <source>
        <strain evidence="6">FatNI3</strain>
    </source>
</reference>
<dbReference type="SUPFAM" id="SSF46689">
    <property type="entry name" value="Homeodomain-like"/>
    <property type="match status" value="1"/>
</dbReference>
<dbReference type="PANTHER" id="PTHR43280:SF34">
    <property type="entry name" value="ARAC-FAMILY TRANSCRIPTIONAL REGULATOR"/>
    <property type="match status" value="1"/>
</dbReference>
<name>A0A8J8MP31_9FIRM</name>
<dbReference type="KEGG" id="vpy:HZI73_21800"/>
<evidence type="ECO:0000256" key="4">
    <source>
        <dbReference type="SAM" id="Phobius"/>
    </source>
</evidence>
<feature type="domain" description="HTH araC/xylS-type" evidence="5">
    <location>
        <begin position="667"/>
        <end position="766"/>
    </location>
</feature>
<keyword evidence="4" id="KW-0472">Membrane</keyword>
<dbReference type="SMART" id="SM00342">
    <property type="entry name" value="HTH_ARAC"/>
    <property type="match status" value="1"/>
</dbReference>
<evidence type="ECO:0000313" key="7">
    <source>
        <dbReference type="Proteomes" id="UP000683246"/>
    </source>
</evidence>
<keyword evidence="7" id="KW-1185">Reference proteome</keyword>
<keyword evidence="4" id="KW-0812">Transmembrane</keyword>
<dbReference type="Gene3D" id="3.30.450.20">
    <property type="entry name" value="PAS domain"/>
    <property type="match status" value="1"/>
</dbReference>
<dbReference type="PROSITE" id="PS01124">
    <property type="entry name" value="HTH_ARAC_FAMILY_2"/>
    <property type="match status" value="1"/>
</dbReference>
<feature type="transmembrane region" description="Helical" evidence="4">
    <location>
        <begin position="12"/>
        <end position="37"/>
    </location>
</feature>
<dbReference type="RefSeq" id="WP_212695469.1">
    <property type="nucleotide sequence ID" value="NZ_CP058649.1"/>
</dbReference>
<evidence type="ECO:0000259" key="5">
    <source>
        <dbReference type="PROSITE" id="PS01124"/>
    </source>
</evidence>
<evidence type="ECO:0000313" key="6">
    <source>
        <dbReference type="EMBL" id="QUI24773.1"/>
    </source>
</evidence>
<accession>A0A8J8MP31</accession>
<protein>
    <submittedName>
        <fullName evidence="6">AraC family transcriptional regulator</fullName>
    </submittedName>
</protein>
<keyword evidence="4" id="KW-1133">Transmembrane helix</keyword>
<organism evidence="6 7">
    <name type="scientific">Vallitalea pronyensis</name>
    <dbReference type="NCBI Taxonomy" id="1348613"/>
    <lineage>
        <taxon>Bacteria</taxon>
        <taxon>Bacillati</taxon>
        <taxon>Bacillota</taxon>
        <taxon>Clostridia</taxon>
        <taxon>Lachnospirales</taxon>
        <taxon>Vallitaleaceae</taxon>
        <taxon>Vallitalea</taxon>
    </lineage>
</organism>
<evidence type="ECO:0000256" key="3">
    <source>
        <dbReference type="ARBA" id="ARBA00023163"/>
    </source>
</evidence>
<proteinExistence type="predicted"/>
<dbReference type="Pfam" id="PF12833">
    <property type="entry name" value="HTH_18"/>
    <property type="match status" value="1"/>
</dbReference>
<dbReference type="InterPro" id="IPR009057">
    <property type="entry name" value="Homeodomain-like_sf"/>
</dbReference>
<gene>
    <name evidence="6" type="ORF">HZI73_21800</name>
</gene>
<dbReference type="AlphaFoldDB" id="A0A8J8MP31"/>
<dbReference type="Gene3D" id="1.10.10.60">
    <property type="entry name" value="Homeodomain-like"/>
    <property type="match status" value="2"/>
</dbReference>
<dbReference type="Proteomes" id="UP000683246">
    <property type="component" value="Chromosome"/>
</dbReference>
<keyword evidence="3" id="KW-0804">Transcription</keyword>
<dbReference type="GO" id="GO:0043565">
    <property type="term" value="F:sequence-specific DNA binding"/>
    <property type="evidence" value="ECO:0007669"/>
    <property type="project" value="InterPro"/>
</dbReference>
<keyword evidence="2" id="KW-0238">DNA-binding</keyword>
<sequence>MKDFFLNKKFLLRVYLLIITLTTLIFIFFSISVYMGIKDRTISNEYKKTQIMSKQIEYNINELLKSIKKTARALYVDYNVKELLTLQREDEIYDIIRLKMKLDNYVHVNDSIHSIQVYNSFTKNTYSTFRHLLYNDLSMESLIYPIDNEKRDMLIERKFYLNETEKNDQYLHVFSYVIYDDTYMKEGIPSALVVNVSSDWIMNNISRINHLSHANDAKIFLINDKKHVIASQEYTDEQLALYQGITQDAFVESETPACFEKTYNHKKYLVFYDPIPEENWTLVWIQPYHNLQIVLQSIRYSILVLTIVFLIVGLIIAFFVSDKIYNPVKMLLEGLSTKYNVDTNHSRDEFFLLNQIYSEAFNQLKSYQKESISKKNILHNYYLKKMITQSEQIKDSEWDKVSGEIPLDVHKTLCLILIRIDNFKQFEQKNNLHDRHLLKFAIINVVSEVLNRQFICDGIDLKDDQAIILMNTSDDYTEDTVASLLVEAQAFIEKHIELSISFTISEPWAGKSLITKHYLKALLDSNRRYILGRGAMITSSEESLKVKEGDQPPLTHEDEVRIRGLIKTKDKEGLFREVNLFFDTISSYPYTTIKSYIVYLVNVFISTFQELHQYSFSSYKMDIDEMIYKVIEYEVIDDAKTCILHYIESYFMQQENHVAQRHKLLAEAIKEIIDTNYNDSGLYTQYIANLLNMSSNHISKVFKDTMHISIKDYMNDVRLSKAVQLLLNTQLTIDQIMLEVGIDNRSYFYRLFKKKYGTTPREYSYIQSMKNSNKS</sequence>
<evidence type="ECO:0000256" key="1">
    <source>
        <dbReference type="ARBA" id="ARBA00023015"/>
    </source>
</evidence>